<dbReference type="EMBL" id="CP019688">
    <property type="protein sequence ID" value="AQQ15965.1"/>
    <property type="molecule type" value="Genomic_DNA"/>
</dbReference>
<evidence type="ECO:0000313" key="4">
    <source>
        <dbReference type="Proteomes" id="UP000217209"/>
    </source>
</evidence>
<protein>
    <recommendedName>
        <fullName evidence="2">DUF305 domain-containing protein</fullName>
    </recommendedName>
</protein>
<evidence type="ECO:0000313" key="3">
    <source>
        <dbReference type="EMBL" id="AQQ15965.1"/>
    </source>
</evidence>
<keyword evidence="1" id="KW-0472">Membrane</keyword>
<feature type="domain" description="DUF305" evidence="2">
    <location>
        <begin position="78"/>
        <end position="221"/>
    </location>
</feature>
<dbReference type="Gene3D" id="1.20.1260.10">
    <property type="match status" value="1"/>
</dbReference>
<evidence type="ECO:0000259" key="2">
    <source>
        <dbReference type="Pfam" id="PF03713"/>
    </source>
</evidence>
<keyword evidence="1" id="KW-0812">Transmembrane</keyword>
<organism evidence="3 4">
    <name type="scientific">Corynebacterium glaucum</name>
    <dbReference type="NCBI Taxonomy" id="187491"/>
    <lineage>
        <taxon>Bacteria</taxon>
        <taxon>Bacillati</taxon>
        <taxon>Actinomycetota</taxon>
        <taxon>Actinomycetes</taxon>
        <taxon>Mycobacteriales</taxon>
        <taxon>Corynebacteriaceae</taxon>
        <taxon>Corynebacterium</taxon>
    </lineage>
</organism>
<name>A0A1Q2HYM5_9CORY</name>
<dbReference type="PANTHER" id="PTHR36933:SF1">
    <property type="entry name" value="SLL0788 PROTEIN"/>
    <property type="match status" value="1"/>
</dbReference>
<dbReference type="InterPro" id="IPR012347">
    <property type="entry name" value="Ferritin-like"/>
</dbReference>
<sequence length="226" mass="25402">MKLGRLLYIHIFIEKGIPMPDSKLQSGADESLEAMRPSKKPLVVALAVIAALVLLATALGPSLRAAFAPEEGAHNDVDVHFIGMMVPHHEQAIEMSDVLLASDVDDPQVRDLAQRIKQGQERENEQMRAWAEEWGIEEDMELHSKHIANGMFQPEQLEEFASLSGDELRTAFLEMMHSHHAHVIDMTQDEVERGGYAPLREMAQEMIDVQVAEMGEMEDLLRQSSR</sequence>
<feature type="transmembrane region" description="Helical" evidence="1">
    <location>
        <begin position="42"/>
        <end position="60"/>
    </location>
</feature>
<reference evidence="3 4" key="1">
    <citation type="submission" date="2016-12" db="EMBL/GenBank/DDBJ databases">
        <authorList>
            <person name="Song W.-J."/>
            <person name="Kurnit D.M."/>
        </authorList>
    </citation>
    <scope>NUCLEOTIDE SEQUENCE [LARGE SCALE GENOMIC DNA]</scope>
    <source>
        <strain evidence="3 4">DSM 30827</strain>
    </source>
</reference>
<accession>A0A1Q2HYM5</accession>
<dbReference type="Proteomes" id="UP000217209">
    <property type="component" value="Chromosome"/>
</dbReference>
<dbReference type="InterPro" id="IPR005183">
    <property type="entry name" value="DUF305_CopM-like"/>
</dbReference>
<gene>
    <name evidence="3" type="ORF">CGLAU_10095</name>
</gene>
<evidence type="ECO:0000256" key="1">
    <source>
        <dbReference type="SAM" id="Phobius"/>
    </source>
</evidence>
<proteinExistence type="predicted"/>
<dbReference type="AlphaFoldDB" id="A0A1Q2HYM5"/>
<keyword evidence="4" id="KW-1185">Reference proteome</keyword>
<keyword evidence="1" id="KW-1133">Transmembrane helix</keyword>
<dbReference type="PANTHER" id="PTHR36933">
    <property type="entry name" value="SLL0788 PROTEIN"/>
    <property type="match status" value="1"/>
</dbReference>
<dbReference type="Pfam" id="PF03713">
    <property type="entry name" value="DUF305"/>
    <property type="match status" value="1"/>
</dbReference>
<dbReference type="KEGG" id="cgv:CGLAU_10095"/>